<feature type="transmembrane region" description="Helical" evidence="1">
    <location>
        <begin position="12"/>
        <end position="29"/>
    </location>
</feature>
<keyword evidence="1" id="KW-1133">Transmembrane helix</keyword>
<keyword evidence="1" id="KW-0472">Membrane</keyword>
<accession>A0A0E9XPE7</accession>
<organism evidence="2">
    <name type="scientific">Anguilla anguilla</name>
    <name type="common">European freshwater eel</name>
    <name type="synonym">Muraena anguilla</name>
    <dbReference type="NCBI Taxonomy" id="7936"/>
    <lineage>
        <taxon>Eukaryota</taxon>
        <taxon>Metazoa</taxon>
        <taxon>Chordata</taxon>
        <taxon>Craniata</taxon>
        <taxon>Vertebrata</taxon>
        <taxon>Euteleostomi</taxon>
        <taxon>Actinopterygii</taxon>
        <taxon>Neopterygii</taxon>
        <taxon>Teleostei</taxon>
        <taxon>Anguilliformes</taxon>
        <taxon>Anguillidae</taxon>
        <taxon>Anguilla</taxon>
    </lineage>
</organism>
<reference evidence="2" key="1">
    <citation type="submission" date="2014-11" db="EMBL/GenBank/DDBJ databases">
        <authorList>
            <person name="Amaro Gonzalez C."/>
        </authorList>
    </citation>
    <scope>NUCLEOTIDE SEQUENCE</scope>
</reference>
<keyword evidence="1" id="KW-0812">Transmembrane</keyword>
<protein>
    <submittedName>
        <fullName evidence="2">Uncharacterized protein</fullName>
    </submittedName>
</protein>
<sequence length="34" mass="3919">MLNNRAFMDSFFPSVSFLFVNSSCFLFVIQGKHS</sequence>
<dbReference type="EMBL" id="GBXM01003955">
    <property type="protein sequence ID" value="JAI04623.1"/>
    <property type="molecule type" value="Transcribed_RNA"/>
</dbReference>
<reference evidence="2" key="2">
    <citation type="journal article" date="2015" name="Fish Shellfish Immunol.">
        <title>Early steps in the European eel (Anguilla anguilla)-Vibrio vulnificus interaction in the gills: Role of the RtxA13 toxin.</title>
        <authorList>
            <person name="Callol A."/>
            <person name="Pajuelo D."/>
            <person name="Ebbesson L."/>
            <person name="Teles M."/>
            <person name="MacKenzie S."/>
            <person name="Amaro C."/>
        </authorList>
    </citation>
    <scope>NUCLEOTIDE SEQUENCE</scope>
</reference>
<evidence type="ECO:0000256" key="1">
    <source>
        <dbReference type="SAM" id="Phobius"/>
    </source>
</evidence>
<name>A0A0E9XPE7_ANGAN</name>
<dbReference type="AlphaFoldDB" id="A0A0E9XPE7"/>
<evidence type="ECO:0000313" key="2">
    <source>
        <dbReference type="EMBL" id="JAI04623.1"/>
    </source>
</evidence>
<proteinExistence type="predicted"/>